<dbReference type="PaxDb" id="768679-TTX_1466"/>
<feature type="compositionally biased region" description="Polar residues" evidence="3">
    <location>
        <begin position="260"/>
        <end position="279"/>
    </location>
</feature>
<dbReference type="Pfam" id="PF00535">
    <property type="entry name" value="Glycos_transf_2"/>
    <property type="match status" value="1"/>
</dbReference>
<keyword evidence="7" id="KW-1185">Reference proteome</keyword>
<feature type="region of interest" description="Disordered" evidence="3">
    <location>
        <begin position="256"/>
        <end position="279"/>
    </location>
</feature>
<dbReference type="Proteomes" id="UP000002654">
    <property type="component" value="Chromosome"/>
</dbReference>
<keyword evidence="4" id="KW-1133">Transmembrane helix</keyword>
<dbReference type="Gene3D" id="3.90.550.10">
    <property type="entry name" value="Spore Coat Polysaccharide Biosynthesis Protein SpsA, Chain A"/>
    <property type="match status" value="1"/>
</dbReference>
<evidence type="ECO:0000313" key="7">
    <source>
        <dbReference type="Proteomes" id="UP000002654"/>
    </source>
</evidence>
<organism evidence="6 7">
    <name type="scientific">Thermoproteus tenax (strain ATCC 35583 / DSM 2078 / JCM 9277 / NBRC 100435 / Kra 1)</name>
    <dbReference type="NCBI Taxonomy" id="768679"/>
    <lineage>
        <taxon>Archaea</taxon>
        <taxon>Thermoproteota</taxon>
        <taxon>Thermoprotei</taxon>
        <taxon>Thermoproteales</taxon>
        <taxon>Thermoproteaceae</taxon>
        <taxon>Thermoproteus</taxon>
    </lineage>
</organism>
<keyword evidence="2 6" id="KW-0808">Transferase</keyword>
<keyword evidence="4" id="KW-0812">Transmembrane</keyword>
<keyword evidence="1" id="KW-0328">Glycosyltransferase</keyword>
<dbReference type="HOGENOM" id="CLU_996133_0_0_2"/>
<dbReference type="GO" id="GO:0016757">
    <property type="term" value="F:glycosyltransferase activity"/>
    <property type="evidence" value="ECO:0007669"/>
    <property type="project" value="UniProtKB-KW"/>
</dbReference>
<evidence type="ECO:0000256" key="1">
    <source>
        <dbReference type="ARBA" id="ARBA00022676"/>
    </source>
</evidence>
<dbReference type="InterPro" id="IPR029044">
    <property type="entry name" value="Nucleotide-diphossugar_trans"/>
</dbReference>
<name>G4RKK1_THETK</name>
<accession>G4RKK1</accession>
<dbReference type="PANTHER" id="PTHR43630:SF1">
    <property type="entry name" value="POLY-BETA-1,6-N-ACETYL-D-GLUCOSAMINE SYNTHASE"/>
    <property type="match status" value="1"/>
</dbReference>
<evidence type="ECO:0000256" key="3">
    <source>
        <dbReference type="SAM" id="MobiDB-lite"/>
    </source>
</evidence>
<dbReference type="KEGG" id="ttn:TTX_1466"/>
<proteinExistence type="predicted"/>
<dbReference type="eggNOG" id="arCOG01389">
    <property type="taxonomic scope" value="Archaea"/>
</dbReference>
<evidence type="ECO:0000256" key="2">
    <source>
        <dbReference type="ARBA" id="ARBA00022679"/>
    </source>
</evidence>
<dbReference type="InterPro" id="IPR001173">
    <property type="entry name" value="Glyco_trans_2-like"/>
</dbReference>
<dbReference type="EMBL" id="FN869859">
    <property type="protein sequence ID" value="CCC82096.1"/>
    <property type="molecule type" value="Genomic_DNA"/>
</dbReference>
<evidence type="ECO:0000313" key="6">
    <source>
        <dbReference type="EMBL" id="CCC82096.1"/>
    </source>
</evidence>
<protein>
    <submittedName>
        <fullName evidence="6">Glycosyl transferase component</fullName>
    </submittedName>
</protein>
<dbReference type="AlphaFoldDB" id="G4RKK1"/>
<evidence type="ECO:0000259" key="5">
    <source>
        <dbReference type="Pfam" id="PF00535"/>
    </source>
</evidence>
<feature type="transmembrane region" description="Helical" evidence="4">
    <location>
        <begin position="6"/>
        <end position="25"/>
    </location>
</feature>
<dbReference type="PATRIC" id="fig|768679.9.peg.1488"/>
<feature type="domain" description="Glycosyltransferase 2-like" evidence="5">
    <location>
        <begin position="47"/>
        <end position="213"/>
    </location>
</feature>
<dbReference type="RefSeq" id="WP_014127350.1">
    <property type="nucleotide sequence ID" value="NC_016070.1"/>
</dbReference>
<dbReference type="GeneID" id="11262347"/>
<gene>
    <name evidence="6" type="ordered locus">TTX_1466</name>
</gene>
<dbReference type="SUPFAM" id="SSF53448">
    <property type="entry name" value="Nucleotide-diphospho-sugar transferases"/>
    <property type="match status" value="1"/>
</dbReference>
<sequence>MDPWTTVALAALSLHFGAPAAYILYLNMRRRRRPGAAKISRLPKLAVIVPTYNEAATIEEKLDNIFSQDYPRDRLSVYVVDSVSTDNTAGIAEGWAAQRPGCKVVVIREARRLGKAHALNTALGAVEDADVVVITDADALWPRRDTLVKVASYIADDEVGAVSCLKVPRGAGGLERTYRQWYNKLRLWESEVYATPIFHGELAAFKLEVLREGFPMDIGADDSYMAIKAAIMGKRGGDARRRDLYGARAAERLPQVASEARTTLDTSISGNPQRDQAGA</sequence>
<reference evidence="6 7" key="1">
    <citation type="journal article" date="2011" name="PLoS ONE">
        <title>The complete genome sequence of Thermoproteus tenax: a physiologically versatile member of the Crenarchaeota.</title>
        <authorList>
            <person name="Siebers B."/>
            <person name="Zaparty M."/>
            <person name="Raddatz G."/>
            <person name="Tjaden B."/>
            <person name="Albers S.V."/>
            <person name="Bell S.D."/>
            <person name="Blombach F."/>
            <person name="Kletzin A."/>
            <person name="Kyrpides N."/>
            <person name="Lanz C."/>
            <person name="Plagens A."/>
            <person name="Rampp M."/>
            <person name="Rosinus A."/>
            <person name="von Jan M."/>
            <person name="Makarova K.S."/>
            <person name="Klenk H.P."/>
            <person name="Schuster S.C."/>
            <person name="Hensel R."/>
        </authorList>
    </citation>
    <scope>NUCLEOTIDE SEQUENCE [LARGE SCALE GENOMIC DNA]</scope>
    <source>
        <strain evidence="7">ATCC 35583 / DSM 2078 / JCM 9277 / NBRC 100435 / Kra 1</strain>
    </source>
</reference>
<keyword evidence="4" id="KW-0472">Membrane</keyword>
<dbReference type="STRING" id="768679.TTX_1466"/>
<dbReference type="PANTHER" id="PTHR43630">
    <property type="entry name" value="POLY-BETA-1,6-N-ACETYL-D-GLUCOSAMINE SYNTHASE"/>
    <property type="match status" value="1"/>
</dbReference>
<evidence type="ECO:0000256" key="4">
    <source>
        <dbReference type="SAM" id="Phobius"/>
    </source>
</evidence>